<dbReference type="PANTHER" id="PTHR48086:SF3">
    <property type="entry name" value="SODIUM_PROLINE SYMPORTER"/>
    <property type="match status" value="1"/>
</dbReference>
<organism evidence="15 16">
    <name type="scientific">Salinicoccus sediminis</name>
    <dbReference type="NCBI Taxonomy" id="1432562"/>
    <lineage>
        <taxon>Bacteria</taxon>
        <taxon>Bacillati</taxon>
        <taxon>Bacillota</taxon>
        <taxon>Bacilli</taxon>
        <taxon>Bacillales</taxon>
        <taxon>Staphylococcaceae</taxon>
        <taxon>Salinicoccus</taxon>
    </lineage>
</organism>
<evidence type="ECO:0000256" key="5">
    <source>
        <dbReference type="ARBA" id="ARBA00022692"/>
    </source>
</evidence>
<evidence type="ECO:0000256" key="11">
    <source>
        <dbReference type="ARBA" id="ARBA00023201"/>
    </source>
</evidence>
<evidence type="ECO:0000256" key="3">
    <source>
        <dbReference type="ARBA" id="ARBA00022448"/>
    </source>
</evidence>
<name>A0A0M2SJW8_9STAP</name>
<evidence type="ECO:0000256" key="7">
    <source>
        <dbReference type="ARBA" id="ARBA00022989"/>
    </source>
</evidence>
<dbReference type="GO" id="GO:0015293">
    <property type="term" value="F:symporter activity"/>
    <property type="evidence" value="ECO:0007669"/>
    <property type="project" value="UniProtKB-KW"/>
</dbReference>
<feature type="transmembrane region" description="Helical" evidence="14">
    <location>
        <begin position="116"/>
        <end position="137"/>
    </location>
</feature>
<feature type="transmembrane region" description="Helical" evidence="14">
    <location>
        <begin position="409"/>
        <end position="427"/>
    </location>
</feature>
<keyword evidence="3" id="KW-0813">Transport</keyword>
<feature type="transmembrane region" description="Helical" evidence="14">
    <location>
        <begin position="433"/>
        <end position="451"/>
    </location>
</feature>
<keyword evidence="11" id="KW-0739">Sodium transport</keyword>
<keyword evidence="6" id="KW-0769">Symport</keyword>
<evidence type="ECO:0000256" key="12">
    <source>
        <dbReference type="ARBA" id="ARBA00033708"/>
    </source>
</evidence>
<evidence type="ECO:0000313" key="16">
    <source>
        <dbReference type="Proteomes" id="UP000034287"/>
    </source>
</evidence>
<feature type="transmembrane region" description="Helical" evidence="14">
    <location>
        <begin position="256"/>
        <end position="285"/>
    </location>
</feature>
<keyword evidence="16" id="KW-1185">Reference proteome</keyword>
<keyword evidence="4" id="KW-1003">Cell membrane</keyword>
<comment type="similarity">
    <text evidence="2 13">Belongs to the sodium:solute symporter (SSF) (TC 2.A.21) family.</text>
</comment>
<dbReference type="InterPro" id="IPR050277">
    <property type="entry name" value="Sodium:Solute_Symporter"/>
</dbReference>
<feature type="transmembrane region" description="Helical" evidence="14">
    <location>
        <begin position="354"/>
        <end position="374"/>
    </location>
</feature>
<dbReference type="STRING" id="1432562.WN59_10155"/>
<dbReference type="Proteomes" id="UP000034287">
    <property type="component" value="Unassembled WGS sequence"/>
</dbReference>
<sequence>MYWYITYFILYFGAMFGVAAYYYFKIKTFEDYMISSWSTGFWKITGTIISTNAGAAVFIGWMGLGFTVGFSGYFKFALVAYFFSLLLVILFAKPLRRQKLFTLADLFTARFGGRTGMVPSLISALVYSVPTLALQLIGMSTVFNITLGWGLNTGLIVSTLLILAFSIMGGLPATIITDAVQALIIIFGLIILTATIVMHVGGLGELFANTPFEYLSPVSAEGVGDTLLYALSVGPFYLVWQSTWQRIFAAKDEKTALYAGITGHVIVAVVAVLPFLIGVSARQFVDLDMQQDLVFSYVTNELLPAPVAGIIFVALLAALMTGATSFNLQGASNLTRDLYQVMVNPGATNERMLLVSRVSVVIITVLGTGAAAFITNINDAYRWALMVNGVILVFPFLAIMFWRRVTKKGVITSMLASLVFILVYPFLGLPFDQALAGYVFSLVVVVAVSLLTKHGESEVVRTAMRHRLVKDIQDVEAKE</sequence>
<dbReference type="PANTHER" id="PTHR48086">
    <property type="entry name" value="SODIUM/PROLINE SYMPORTER-RELATED"/>
    <property type="match status" value="1"/>
</dbReference>
<gene>
    <name evidence="15" type="ORF">WN59_10155</name>
</gene>
<feature type="transmembrane region" description="Helical" evidence="14">
    <location>
        <begin position="305"/>
        <end position="328"/>
    </location>
</feature>
<evidence type="ECO:0000256" key="2">
    <source>
        <dbReference type="ARBA" id="ARBA00006434"/>
    </source>
</evidence>
<keyword evidence="9" id="KW-0406">Ion transport</keyword>
<reference evidence="15 16" key="1">
    <citation type="submission" date="2015-04" db="EMBL/GenBank/DDBJ databases">
        <title>Taxonomic description and genome sequence of Salinicoccus sediminis sp. nov., a novel hyper halotolerant bacterium isolated from marine sediment.</title>
        <authorList>
            <person name="Mathan Kumar R."/>
            <person name="Kaur G."/>
            <person name="Kumar N."/>
            <person name="Kumar A."/>
            <person name="Singh N.K."/>
            <person name="Kaur N."/>
            <person name="Mayilraj S."/>
        </authorList>
    </citation>
    <scope>NUCLEOTIDE SEQUENCE [LARGE SCALE GENOMIC DNA]</scope>
    <source>
        <strain evidence="15 16">SV-16</strain>
    </source>
</reference>
<dbReference type="CDD" id="cd10322">
    <property type="entry name" value="SLC5sbd"/>
    <property type="match status" value="1"/>
</dbReference>
<feature type="transmembrane region" description="Helical" evidence="14">
    <location>
        <begin position="380"/>
        <end position="402"/>
    </location>
</feature>
<feature type="transmembrane region" description="Helical" evidence="14">
    <location>
        <begin position="44"/>
        <end position="64"/>
    </location>
</feature>
<keyword evidence="7 14" id="KW-1133">Transmembrane helix</keyword>
<dbReference type="EMBL" id="LAYZ01000024">
    <property type="protein sequence ID" value="KKK33956.1"/>
    <property type="molecule type" value="Genomic_DNA"/>
</dbReference>
<dbReference type="PROSITE" id="PS50283">
    <property type="entry name" value="NA_SOLUT_SYMP_3"/>
    <property type="match status" value="1"/>
</dbReference>
<evidence type="ECO:0000256" key="8">
    <source>
        <dbReference type="ARBA" id="ARBA00023053"/>
    </source>
</evidence>
<feature type="transmembrane region" description="Helical" evidence="14">
    <location>
        <begin position="6"/>
        <end position="24"/>
    </location>
</feature>
<dbReference type="Gene3D" id="1.20.1730.10">
    <property type="entry name" value="Sodium/glucose cotransporter"/>
    <property type="match status" value="1"/>
</dbReference>
<protein>
    <submittedName>
        <fullName evidence="15">Sodium:proline symporter</fullName>
    </submittedName>
</protein>
<dbReference type="InterPro" id="IPR001734">
    <property type="entry name" value="Na/solute_symporter"/>
</dbReference>
<comment type="subcellular location">
    <subcellularLocation>
        <location evidence="1">Cell membrane</location>
        <topology evidence="1">Multi-pass membrane protein</topology>
    </subcellularLocation>
</comment>
<evidence type="ECO:0000313" key="15">
    <source>
        <dbReference type="EMBL" id="KKK33956.1"/>
    </source>
</evidence>
<evidence type="ECO:0000256" key="1">
    <source>
        <dbReference type="ARBA" id="ARBA00004651"/>
    </source>
</evidence>
<keyword evidence="5 14" id="KW-0812">Transmembrane</keyword>
<feature type="transmembrane region" description="Helical" evidence="14">
    <location>
        <begin position="183"/>
        <end position="207"/>
    </location>
</feature>
<keyword evidence="10 14" id="KW-0472">Membrane</keyword>
<dbReference type="OrthoDB" id="9789704at2"/>
<proteinExistence type="inferred from homology"/>
<evidence type="ECO:0000256" key="13">
    <source>
        <dbReference type="RuleBase" id="RU362091"/>
    </source>
</evidence>
<evidence type="ECO:0000256" key="4">
    <source>
        <dbReference type="ARBA" id="ARBA00022475"/>
    </source>
</evidence>
<dbReference type="Pfam" id="PF00474">
    <property type="entry name" value="SSF"/>
    <property type="match status" value="1"/>
</dbReference>
<evidence type="ECO:0000256" key="10">
    <source>
        <dbReference type="ARBA" id="ARBA00023136"/>
    </source>
</evidence>
<dbReference type="InterPro" id="IPR038377">
    <property type="entry name" value="Na/Glc_symporter_sf"/>
</dbReference>
<feature type="transmembrane region" description="Helical" evidence="14">
    <location>
        <begin position="227"/>
        <end position="244"/>
    </location>
</feature>
<dbReference type="RefSeq" id="WP_046516777.1">
    <property type="nucleotide sequence ID" value="NZ_LAYZ01000024.1"/>
</dbReference>
<comment type="caution">
    <text evidence="15">The sequence shown here is derived from an EMBL/GenBank/DDBJ whole genome shotgun (WGS) entry which is preliminary data.</text>
</comment>
<accession>A0A0M2SJW8</accession>
<dbReference type="GO" id="GO:0005886">
    <property type="term" value="C:plasma membrane"/>
    <property type="evidence" value="ECO:0007669"/>
    <property type="project" value="UniProtKB-SubCell"/>
</dbReference>
<comment type="catalytic activity">
    <reaction evidence="12">
        <text>L-proline(in) + Na(+)(in) = L-proline(out) + Na(+)(out)</text>
        <dbReference type="Rhea" id="RHEA:28967"/>
        <dbReference type="ChEBI" id="CHEBI:29101"/>
        <dbReference type="ChEBI" id="CHEBI:60039"/>
    </reaction>
</comment>
<dbReference type="PATRIC" id="fig|1432562.3.peg.2014"/>
<dbReference type="AlphaFoldDB" id="A0A0M2SJW8"/>
<evidence type="ECO:0000256" key="6">
    <source>
        <dbReference type="ARBA" id="ARBA00022847"/>
    </source>
</evidence>
<keyword evidence="8" id="KW-0915">Sodium</keyword>
<feature type="transmembrane region" description="Helical" evidence="14">
    <location>
        <begin position="76"/>
        <end position="95"/>
    </location>
</feature>
<evidence type="ECO:0000256" key="9">
    <source>
        <dbReference type="ARBA" id="ARBA00023065"/>
    </source>
</evidence>
<dbReference type="GO" id="GO:0006814">
    <property type="term" value="P:sodium ion transport"/>
    <property type="evidence" value="ECO:0007669"/>
    <property type="project" value="UniProtKB-KW"/>
</dbReference>
<evidence type="ECO:0000256" key="14">
    <source>
        <dbReference type="SAM" id="Phobius"/>
    </source>
</evidence>
<feature type="transmembrane region" description="Helical" evidence="14">
    <location>
        <begin position="149"/>
        <end position="171"/>
    </location>
</feature>